<organism evidence="2 3">
    <name type="scientific">Peteryoungia algae</name>
    <dbReference type="NCBI Taxonomy" id="2919917"/>
    <lineage>
        <taxon>Bacteria</taxon>
        <taxon>Pseudomonadati</taxon>
        <taxon>Pseudomonadota</taxon>
        <taxon>Alphaproteobacteria</taxon>
        <taxon>Hyphomicrobiales</taxon>
        <taxon>Rhizobiaceae</taxon>
        <taxon>Peteryoungia</taxon>
    </lineage>
</organism>
<name>A0ABT0D4W5_9HYPH</name>
<reference evidence="2 3" key="1">
    <citation type="submission" date="2022-03" db="EMBL/GenBank/DDBJ databases">
        <title>Rhizobium SSM4.3 sp. nov., isolated from Sediment (Gouqi Island).</title>
        <authorList>
            <person name="Chen G."/>
        </authorList>
    </citation>
    <scope>NUCLEOTIDE SEQUENCE [LARGE SCALE GENOMIC DNA]</scope>
    <source>
        <strain evidence="2 3">SSM4.3</strain>
        <plasmid evidence="2">unnamed</plasmid>
    </source>
</reference>
<keyword evidence="2" id="KW-0614">Plasmid</keyword>
<geneLocation type="plasmid" evidence="2">
    <name>unnamed</name>
</geneLocation>
<dbReference type="InterPro" id="IPR047730">
    <property type="entry name" value="ABZJ_00895-like"/>
</dbReference>
<gene>
    <name evidence="2" type="ORF">MKJ03_18580</name>
</gene>
<sequence length="159" mass="16465">MTSLLPGLLTRYVLVLIGAQILVYLLVLVLDAYGWGDSLSSAGNVAVLMAGGSTAGSFVAQRLRARPSWGSSLRLSALLCLVAVLLGSLILVGVVFVNGFSWAELQMLAGQMDMTPVTAALVLAGVSLALSFPVTLAGFRLGASQVAKQIEKQDSVTGI</sequence>
<keyword evidence="1" id="KW-1133">Transmembrane helix</keyword>
<feature type="transmembrane region" description="Helical" evidence="1">
    <location>
        <begin position="41"/>
        <end position="60"/>
    </location>
</feature>
<dbReference type="EMBL" id="JALAYX010000005">
    <property type="protein sequence ID" value="MCJ8240344.1"/>
    <property type="molecule type" value="Genomic_DNA"/>
</dbReference>
<protein>
    <submittedName>
        <fullName evidence="2">ABZJ_00895 family protein</fullName>
    </submittedName>
</protein>
<evidence type="ECO:0000313" key="3">
    <source>
        <dbReference type="Proteomes" id="UP001522662"/>
    </source>
</evidence>
<keyword evidence="1" id="KW-0472">Membrane</keyword>
<dbReference type="NCBIfam" id="NF038216">
    <property type="entry name" value="ABZJ_00895_fam"/>
    <property type="match status" value="1"/>
</dbReference>
<evidence type="ECO:0000313" key="2">
    <source>
        <dbReference type="EMBL" id="MCJ8240344.1"/>
    </source>
</evidence>
<dbReference type="RefSeq" id="WP_245137699.1">
    <property type="nucleotide sequence ID" value="NZ_CP128477.1"/>
</dbReference>
<keyword evidence="1" id="KW-0812">Transmembrane</keyword>
<accession>A0ABT0D4W5</accession>
<feature type="transmembrane region" description="Helical" evidence="1">
    <location>
        <begin position="117"/>
        <end position="139"/>
    </location>
</feature>
<comment type="caution">
    <text evidence="2">The sequence shown here is derived from an EMBL/GenBank/DDBJ whole genome shotgun (WGS) entry which is preliminary data.</text>
</comment>
<keyword evidence="3" id="KW-1185">Reference proteome</keyword>
<feature type="transmembrane region" description="Helical" evidence="1">
    <location>
        <begin position="12"/>
        <end position="35"/>
    </location>
</feature>
<dbReference type="Proteomes" id="UP001522662">
    <property type="component" value="Unassembled WGS sequence"/>
</dbReference>
<proteinExistence type="predicted"/>
<feature type="transmembrane region" description="Helical" evidence="1">
    <location>
        <begin position="72"/>
        <end position="97"/>
    </location>
</feature>
<evidence type="ECO:0000256" key="1">
    <source>
        <dbReference type="SAM" id="Phobius"/>
    </source>
</evidence>